<keyword evidence="2" id="KW-0808">Transferase</keyword>
<protein>
    <submittedName>
        <fullName evidence="6">Autoinducer-2 kinase</fullName>
    </submittedName>
</protein>
<dbReference type="Proteomes" id="UP001500213">
    <property type="component" value="Unassembled WGS sequence"/>
</dbReference>
<comment type="caution">
    <text evidence="6">The sequence shown here is derived from an EMBL/GenBank/DDBJ whole genome shotgun (WGS) entry which is preliminary data.</text>
</comment>
<name>A0ABP8AQA9_9MICO</name>
<sequence length="529" mass="55512">MSGDPVFLAIDAGTGSVRAIAFDEGGRAVARAAREWTHAATPGHPGGADFDTTGGWQLISSAVREVVGLLRGRPVAAVGVSSMREGFVLYDEHGDEIFACPNTDGRARDQAEQLTRRGLADRIYELAGDWVSITAPARLLWLQQERPEVFAAARHLGMLSDWVVYRLTGEFTTDPTCGSSSALFDLAARDWSGELAAAVDLPARILPQALEPGSTAGAITAAAAEATGLPAGTPVLVGGGDTQLALHGIGATAGTPTVVAGTFWQTTYISDAPTIDPGRRIRTGCYVTPGTWMVEGISFLSGLSMRWFRDAFCPDATAEGGNAYDAMERWASAAPRGSNGLVAVLSNIMQADAWHHAAPAFVGFDINAPERFDRGTFVRAIEEAAAYVARGHLDILDEVTGGRARASGELVLTGGSSAGVLWPRIIAETTGLSVRPSTAPEATSYGAARLAAASVGAELPPAGRSDRIVVPEPAAIDEYDAAFERWRRVYLAQLAATEASGIAPLFTPPGGLAYRTDPTTTRAKDTIYG</sequence>
<evidence type="ECO:0000256" key="3">
    <source>
        <dbReference type="ARBA" id="ARBA00022777"/>
    </source>
</evidence>
<dbReference type="InterPro" id="IPR018484">
    <property type="entry name" value="FGGY_N"/>
</dbReference>
<keyword evidence="7" id="KW-1185">Reference proteome</keyword>
<feature type="domain" description="Carbohydrate kinase FGGY C-terminal" evidence="5">
    <location>
        <begin position="281"/>
        <end position="454"/>
    </location>
</feature>
<dbReference type="EMBL" id="BAABBX010000009">
    <property type="protein sequence ID" value="GAA4187470.1"/>
    <property type="molecule type" value="Genomic_DNA"/>
</dbReference>
<organism evidence="6 7">
    <name type="scientific">Gryllotalpicola kribbensis</name>
    <dbReference type="NCBI Taxonomy" id="993084"/>
    <lineage>
        <taxon>Bacteria</taxon>
        <taxon>Bacillati</taxon>
        <taxon>Actinomycetota</taxon>
        <taxon>Actinomycetes</taxon>
        <taxon>Micrococcales</taxon>
        <taxon>Microbacteriaceae</taxon>
        <taxon>Gryllotalpicola</taxon>
    </lineage>
</organism>
<dbReference type="Pfam" id="PF02782">
    <property type="entry name" value="FGGY_C"/>
    <property type="match status" value="1"/>
</dbReference>
<accession>A0ABP8AQA9</accession>
<gene>
    <name evidence="6" type="primary">lsrK</name>
    <name evidence="6" type="ORF">GCM10022288_12500</name>
</gene>
<dbReference type="Gene3D" id="3.30.420.40">
    <property type="match status" value="2"/>
</dbReference>
<dbReference type="PIRSF" id="PIRSF000538">
    <property type="entry name" value="GlpK"/>
    <property type="match status" value="1"/>
</dbReference>
<evidence type="ECO:0000256" key="2">
    <source>
        <dbReference type="ARBA" id="ARBA00022679"/>
    </source>
</evidence>
<dbReference type="Pfam" id="PF00370">
    <property type="entry name" value="FGGY_N"/>
    <property type="match status" value="1"/>
</dbReference>
<comment type="similarity">
    <text evidence="1">Belongs to the FGGY kinase family.</text>
</comment>
<dbReference type="GO" id="GO:0016301">
    <property type="term" value="F:kinase activity"/>
    <property type="evidence" value="ECO:0007669"/>
    <property type="project" value="UniProtKB-KW"/>
</dbReference>
<evidence type="ECO:0000313" key="6">
    <source>
        <dbReference type="EMBL" id="GAA4187470.1"/>
    </source>
</evidence>
<dbReference type="InterPro" id="IPR000577">
    <property type="entry name" value="Carb_kinase_FGGY"/>
</dbReference>
<reference evidence="7" key="1">
    <citation type="journal article" date="2019" name="Int. J. Syst. Evol. Microbiol.">
        <title>The Global Catalogue of Microorganisms (GCM) 10K type strain sequencing project: providing services to taxonomists for standard genome sequencing and annotation.</title>
        <authorList>
            <consortium name="The Broad Institute Genomics Platform"/>
            <consortium name="The Broad Institute Genome Sequencing Center for Infectious Disease"/>
            <person name="Wu L."/>
            <person name="Ma J."/>
        </authorList>
    </citation>
    <scope>NUCLEOTIDE SEQUENCE [LARGE SCALE GENOMIC DNA]</scope>
    <source>
        <strain evidence="7">JCM 17593</strain>
    </source>
</reference>
<keyword evidence="3 6" id="KW-0418">Kinase</keyword>
<evidence type="ECO:0000256" key="1">
    <source>
        <dbReference type="ARBA" id="ARBA00009156"/>
    </source>
</evidence>
<evidence type="ECO:0000259" key="5">
    <source>
        <dbReference type="Pfam" id="PF02782"/>
    </source>
</evidence>
<dbReference type="PANTHER" id="PTHR43095:SF1">
    <property type="entry name" value="AUTOINDUCER-2 KINASE"/>
    <property type="match status" value="1"/>
</dbReference>
<feature type="domain" description="Carbohydrate kinase FGGY N-terminal" evidence="4">
    <location>
        <begin position="7"/>
        <end position="248"/>
    </location>
</feature>
<evidence type="ECO:0000259" key="4">
    <source>
        <dbReference type="Pfam" id="PF00370"/>
    </source>
</evidence>
<dbReference type="SUPFAM" id="SSF53067">
    <property type="entry name" value="Actin-like ATPase domain"/>
    <property type="match status" value="2"/>
</dbReference>
<dbReference type="InterPro" id="IPR043129">
    <property type="entry name" value="ATPase_NBD"/>
</dbReference>
<evidence type="ECO:0000313" key="7">
    <source>
        <dbReference type="Proteomes" id="UP001500213"/>
    </source>
</evidence>
<dbReference type="InterPro" id="IPR050406">
    <property type="entry name" value="FGGY_Carb_Kinase"/>
</dbReference>
<proteinExistence type="inferred from homology"/>
<dbReference type="PANTHER" id="PTHR43095">
    <property type="entry name" value="SUGAR KINASE"/>
    <property type="match status" value="1"/>
</dbReference>
<dbReference type="InterPro" id="IPR018485">
    <property type="entry name" value="FGGY_C"/>
</dbReference>